<organism evidence="2 3">
    <name type="scientific">Glomus cerebriforme</name>
    <dbReference type="NCBI Taxonomy" id="658196"/>
    <lineage>
        <taxon>Eukaryota</taxon>
        <taxon>Fungi</taxon>
        <taxon>Fungi incertae sedis</taxon>
        <taxon>Mucoromycota</taxon>
        <taxon>Glomeromycotina</taxon>
        <taxon>Glomeromycetes</taxon>
        <taxon>Glomerales</taxon>
        <taxon>Glomeraceae</taxon>
        <taxon>Glomus</taxon>
    </lineage>
</organism>
<feature type="compositionally biased region" description="Polar residues" evidence="1">
    <location>
        <begin position="100"/>
        <end position="109"/>
    </location>
</feature>
<evidence type="ECO:0000313" key="2">
    <source>
        <dbReference type="EMBL" id="RIA83602.1"/>
    </source>
</evidence>
<evidence type="ECO:0000313" key="3">
    <source>
        <dbReference type="Proteomes" id="UP000265703"/>
    </source>
</evidence>
<feature type="compositionally biased region" description="Polar residues" evidence="1">
    <location>
        <begin position="137"/>
        <end position="152"/>
    </location>
</feature>
<name>A0A397SDM2_9GLOM</name>
<gene>
    <name evidence="2" type="ORF">C1645_860673</name>
</gene>
<protein>
    <submittedName>
        <fullName evidence="2">Uncharacterized protein</fullName>
    </submittedName>
</protein>
<proteinExistence type="predicted"/>
<reference evidence="2 3" key="1">
    <citation type="submission" date="2018-06" db="EMBL/GenBank/DDBJ databases">
        <title>Comparative genomics reveals the genomic features of Rhizophagus irregularis, R. cerebriforme, R. diaphanum and Gigaspora rosea, and their symbiotic lifestyle signature.</title>
        <authorList>
            <person name="Morin E."/>
            <person name="San Clemente H."/>
            <person name="Chen E.C.H."/>
            <person name="De La Providencia I."/>
            <person name="Hainaut M."/>
            <person name="Kuo A."/>
            <person name="Kohler A."/>
            <person name="Murat C."/>
            <person name="Tang N."/>
            <person name="Roy S."/>
            <person name="Loubradou J."/>
            <person name="Henrissat B."/>
            <person name="Grigoriev I.V."/>
            <person name="Corradi N."/>
            <person name="Roux C."/>
            <person name="Martin F.M."/>
        </authorList>
    </citation>
    <scope>NUCLEOTIDE SEQUENCE [LARGE SCALE GENOMIC DNA]</scope>
    <source>
        <strain evidence="2 3">DAOM 227022</strain>
    </source>
</reference>
<dbReference type="EMBL" id="QKYT01000556">
    <property type="protein sequence ID" value="RIA83602.1"/>
    <property type="molecule type" value="Genomic_DNA"/>
</dbReference>
<accession>A0A397SDM2</accession>
<sequence>MSLWDTDNLKEDREAWWKFGKKLSKSKWEEASLLYVLATKVSWKEYAEKTDKYKIHGWWEWKAGTVRVIQLPSIFHDEAISAITAPIIAATFGLRGTNQAIRNPRSTTTKSRRSGYEADDSFTPSARPCVNRGGSDGRNQPWPTLVSVRQMT</sequence>
<dbReference type="Proteomes" id="UP000265703">
    <property type="component" value="Unassembled WGS sequence"/>
</dbReference>
<keyword evidence="3" id="KW-1185">Reference proteome</keyword>
<feature type="region of interest" description="Disordered" evidence="1">
    <location>
        <begin position="100"/>
        <end position="152"/>
    </location>
</feature>
<comment type="caution">
    <text evidence="2">The sequence shown here is derived from an EMBL/GenBank/DDBJ whole genome shotgun (WGS) entry which is preliminary data.</text>
</comment>
<dbReference type="AlphaFoldDB" id="A0A397SDM2"/>
<evidence type="ECO:0000256" key="1">
    <source>
        <dbReference type="SAM" id="MobiDB-lite"/>
    </source>
</evidence>